<keyword evidence="8 25" id="KW-0812">Transmembrane</keyword>
<comment type="similarity">
    <text evidence="2 25">Belongs to the cation transport ATPase (P-type) (TC 3.A.3) family. Type IB subfamily.</text>
</comment>
<evidence type="ECO:0000256" key="22">
    <source>
        <dbReference type="ARBA" id="ARBA00037427"/>
    </source>
</evidence>
<dbReference type="InterPro" id="IPR036163">
    <property type="entry name" value="HMA_dom_sf"/>
</dbReference>
<feature type="transmembrane region" description="Helical" evidence="25">
    <location>
        <begin position="764"/>
        <end position="786"/>
    </location>
</feature>
<evidence type="ECO:0000313" key="27">
    <source>
        <dbReference type="Proteomes" id="UP000062260"/>
    </source>
</evidence>
<keyword evidence="18" id="KW-0406">Ion transport</keyword>
<dbReference type="InterPro" id="IPR044492">
    <property type="entry name" value="P_typ_ATPase_HD_dom"/>
</dbReference>
<accession>A0A109RH38</accession>
<dbReference type="NCBIfam" id="TIGR00003">
    <property type="entry name" value="copper ion binding protein"/>
    <property type="match status" value="2"/>
</dbReference>
<evidence type="ECO:0000256" key="24">
    <source>
        <dbReference type="ARBA" id="ARBA00069640"/>
    </source>
</evidence>
<evidence type="ECO:0000256" key="8">
    <source>
        <dbReference type="ARBA" id="ARBA00022692"/>
    </source>
</evidence>
<dbReference type="FunFam" id="2.70.150.10:FF:000020">
    <property type="entry name" value="Copper-exporting P-type ATPase A"/>
    <property type="match status" value="1"/>
</dbReference>
<dbReference type="SUPFAM" id="SSF81665">
    <property type="entry name" value="Calcium ATPase, transmembrane domain M"/>
    <property type="match status" value="1"/>
</dbReference>
<evidence type="ECO:0000256" key="5">
    <source>
        <dbReference type="ARBA" id="ARBA00022448"/>
    </source>
</evidence>
<dbReference type="CDD" id="cd00371">
    <property type="entry name" value="HMA"/>
    <property type="match status" value="2"/>
</dbReference>
<dbReference type="SUPFAM" id="SSF56784">
    <property type="entry name" value="HAD-like"/>
    <property type="match status" value="1"/>
</dbReference>
<dbReference type="RefSeq" id="WP_067980294.1">
    <property type="nucleotide sequence ID" value="NZ_CP014163.1"/>
</dbReference>
<dbReference type="Gene3D" id="3.30.70.100">
    <property type="match status" value="2"/>
</dbReference>
<evidence type="ECO:0000256" key="12">
    <source>
        <dbReference type="ARBA" id="ARBA00022796"/>
    </source>
</evidence>
<dbReference type="InterPro" id="IPR036412">
    <property type="entry name" value="HAD-like_sf"/>
</dbReference>
<feature type="transmembrane region" description="Helical" evidence="25">
    <location>
        <begin position="792"/>
        <end position="811"/>
    </location>
</feature>
<dbReference type="PANTHER" id="PTHR43520">
    <property type="entry name" value="ATP7, ISOFORM B"/>
    <property type="match status" value="1"/>
</dbReference>
<dbReference type="InterPro" id="IPR023214">
    <property type="entry name" value="HAD_sf"/>
</dbReference>
<keyword evidence="17" id="KW-0186">Copper</keyword>
<dbReference type="KEGG" id="auh:AWM75_07430"/>
<dbReference type="NCBIfam" id="TIGR01525">
    <property type="entry name" value="ATPase-IB_hvy"/>
    <property type="match status" value="1"/>
</dbReference>
<dbReference type="InterPro" id="IPR006122">
    <property type="entry name" value="HMA_Cu_ion-bd"/>
</dbReference>
<dbReference type="GO" id="GO:0043682">
    <property type="term" value="F:P-type divalent copper transporter activity"/>
    <property type="evidence" value="ECO:0007669"/>
    <property type="project" value="TreeGrafter"/>
</dbReference>
<gene>
    <name evidence="26" type="ORF">AWM75_07430</name>
</gene>
<dbReference type="PROSITE" id="PS01047">
    <property type="entry name" value="HMA_1"/>
    <property type="match status" value="1"/>
</dbReference>
<evidence type="ECO:0000256" key="15">
    <source>
        <dbReference type="ARBA" id="ARBA00022967"/>
    </source>
</evidence>
<dbReference type="Pfam" id="PF00122">
    <property type="entry name" value="E1-E2_ATPase"/>
    <property type="match status" value="1"/>
</dbReference>
<evidence type="ECO:0000256" key="21">
    <source>
        <dbReference type="ARBA" id="ARBA00033239"/>
    </source>
</evidence>
<dbReference type="PRINTS" id="PR00943">
    <property type="entry name" value="CUATPASE"/>
</dbReference>
<dbReference type="GO" id="GO:0005507">
    <property type="term" value="F:copper ion binding"/>
    <property type="evidence" value="ECO:0007669"/>
    <property type="project" value="InterPro"/>
</dbReference>
<evidence type="ECO:0000256" key="20">
    <source>
        <dbReference type="ARBA" id="ARBA00029719"/>
    </source>
</evidence>
<dbReference type="SFLD" id="SFLDF00027">
    <property type="entry name" value="p-type_atpase"/>
    <property type="match status" value="1"/>
</dbReference>
<comment type="function">
    <text evidence="22">Involved in copper transport.</text>
</comment>
<dbReference type="PRINTS" id="PR00119">
    <property type="entry name" value="CATATPASE"/>
</dbReference>
<dbReference type="GO" id="GO:0005524">
    <property type="term" value="F:ATP binding"/>
    <property type="evidence" value="ECO:0007669"/>
    <property type="project" value="UniProtKB-UniRule"/>
</dbReference>
<evidence type="ECO:0000256" key="14">
    <source>
        <dbReference type="ARBA" id="ARBA00022842"/>
    </source>
</evidence>
<dbReference type="EMBL" id="CP014163">
    <property type="protein sequence ID" value="AMB99804.1"/>
    <property type="molecule type" value="Genomic_DNA"/>
</dbReference>
<keyword evidence="15" id="KW-1278">Translocase</keyword>
<dbReference type="AlphaFoldDB" id="A0A109RH38"/>
<reference evidence="27" key="2">
    <citation type="submission" date="2016-01" db="EMBL/GenBank/DDBJ databases">
        <title>Six Aerococcus type strain genome sequencing and assembly using PacBio and Illumina Hiseq.</title>
        <authorList>
            <person name="Carkaci D."/>
            <person name="Dargis R."/>
            <person name="Nielsen X.C."/>
            <person name="Skovgaard O."/>
            <person name="Fuursted K."/>
            <person name="Christensen J.J."/>
        </authorList>
    </citation>
    <scope>NUCLEOTIDE SEQUENCE [LARGE SCALE GENOMIC DNA]</scope>
    <source>
        <strain evidence="27">CCUG42038B</strain>
    </source>
</reference>
<dbReference type="Pfam" id="PF00702">
    <property type="entry name" value="Hydrolase"/>
    <property type="match status" value="1"/>
</dbReference>
<evidence type="ECO:0000256" key="25">
    <source>
        <dbReference type="RuleBase" id="RU362081"/>
    </source>
</evidence>
<dbReference type="SFLD" id="SFLDS00003">
    <property type="entry name" value="Haloacid_Dehalogenase"/>
    <property type="match status" value="1"/>
</dbReference>
<evidence type="ECO:0000256" key="6">
    <source>
        <dbReference type="ARBA" id="ARBA00022475"/>
    </source>
</evidence>
<organism evidence="26 27">
    <name type="scientific">Aerococcus urinaehominis</name>
    <dbReference type="NCBI Taxonomy" id="128944"/>
    <lineage>
        <taxon>Bacteria</taxon>
        <taxon>Bacillati</taxon>
        <taxon>Bacillota</taxon>
        <taxon>Bacilli</taxon>
        <taxon>Lactobacillales</taxon>
        <taxon>Aerococcaceae</taxon>
        <taxon>Aerococcus</taxon>
    </lineage>
</organism>
<dbReference type="PANTHER" id="PTHR43520:SF8">
    <property type="entry name" value="P-TYPE CU(+) TRANSPORTER"/>
    <property type="match status" value="1"/>
</dbReference>
<dbReference type="PROSITE" id="PS50846">
    <property type="entry name" value="HMA_2"/>
    <property type="match status" value="2"/>
</dbReference>
<evidence type="ECO:0000256" key="9">
    <source>
        <dbReference type="ARBA" id="ARBA00022723"/>
    </source>
</evidence>
<dbReference type="GO" id="GO:0055070">
    <property type="term" value="P:copper ion homeostasis"/>
    <property type="evidence" value="ECO:0007669"/>
    <property type="project" value="TreeGrafter"/>
</dbReference>
<dbReference type="Gene3D" id="2.70.150.10">
    <property type="entry name" value="Calcium-transporting ATPase, cytoplasmic transduction domain A"/>
    <property type="match status" value="1"/>
</dbReference>
<dbReference type="InterPro" id="IPR017969">
    <property type="entry name" value="Heavy-metal-associated_CS"/>
</dbReference>
<evidence type="ECO:0000256" key="18">
    <source>
        <dbReference type="ARBA" id="ARBA00023065"/>
    </source>
</evidence>
<dbReference type="InterPro" id="IPR001757">
    <property type="entry name" value="P_typ_ATPase"/>
</dbReference>
<evidence type="ECO:0000256" key="17">
    <source>
        <dbReference type="ARBA" id="ARBA00023008"/>
    </source>
</evidence>
<protein>
    <recommendedName>
        <fullName evidence="4">Copper-exporting P-type ATPase</fullName>
        <ecNumber evidence="3">7.2.2.8</ecNumber>
    </recommendedName>
    <alternativeName>
        <fullName evidence="20">Copper-exporting P-type ATPase A</fullName>
    </alternativeName>
    <alternativeName>
        <fullName evidence="21">Cu(+)-exporting ATPase</fullName>
    </alternativeName>
    <alternativeName>
        <fullName evidence="24">Probable copper-transporting ATPase SynA</fullName>
    </alternativeName>
</protein>
<dbReference type="GO" id="GO:0005886">
    <property type="term" value="C:plasma membrane"/>
    <property type="evidence" value="ECO:0007669"/>
    <property type="project" value="UniProtKB-SubCell"/>
</dbReference>
<dbReference type="GO" id="GO:0016887">
    <property type="term" value="F:ATP hydrolysis activity"/>
    <property type="evidence" value="ECO:0007669"/>
    <property type="project" value="InterPro"/>
</dbReference>
<dbReference type="GO" id="GO:0140581">
    <property type="term" value="F:P-type monovalent copper transporter activity"/>
    <property type="evidence" value="ECO:0007669"/>
    <property type="project" value="UniProtKB-EC"/>
</dbReference>
<keyword evidence="5" id="KW-0813">Transport</keyword>
<feature type="transmembrane region" description="Helical" evidence="25">
    <location>
        <begin position="266"/>
        <end position="286"/>
    </location>
</feature>
<dbReference type="NCBIfam" id="TIGR01511">
    <property type="entry name" value="ATPase-IB1_Cu"/>
    <property type="match status" value="1"/>
</dbReference>
<dbReference type="InterPro" id="IPR059000">
    <property type="entry name" value="ATPase_P-type_domA"/>
</dbReference>
<dbReference type="InterPro" id="IPR018303">
    <property type="entry name" value="ATPase_P-typ_P_site"/>
</dbReference>
<dbReference type="Proteomes" id="UP000062260">
    <property type="component" value="Chromosome"/>
</dbReference>
<reference evidence="26 27" key="1">
    <citation type="journal article" date="2016" name="Genome Announc.">
        <title>Complete Genome Sequences of Aerococcus christensenii CCUG 28831T, Aerococcus sanguinicola CCUG 43001T, Aerococcus urinae CCUG 36881T, Aerococcus urinaeequi CCUG 28094T, Aerococcus urinaehominis CCUG 42038 BT, and Aerococcus viridans CCUG 4311T.</title>
        <authorList>
            <person name="Carkaci D."/>
            <person name="Dargis R."/>
            <person name="Nielsen X.C."/>
            <person name="Skovgaard O."/>
            <person name="Fuursted K."/>
            <person name="Christensen J.J."/>
        </authorList>
    </citation>
    <scope>NUCLEOTIDE SEQUENCE [LARGE SCALE GENOMIC DNA]</scope>
    <source>
        <strain evidence="26 27">CCUG42038B</strain>
    </source>
</reference>
<dbReference type="InterPro" id="IPR008250">
    <property type="entry name" value="ATPase_P-typ_transduc_dom_A_sf"/>
</dbReference>
<evidence type="ECO:0000256" key="23">
    <source>
        <dbReference type="ARBA" id="ARBA00049289"/>
    </source>
</evidence>
<keyword evidence="16 25" id="KW-1133">Transmembrane helix</keyword>
<dbReference type="Gene3D" id="3.40.1110.10">
    <property type="entry name" value="Calcium-transporting ATPase, cytoplasmic domain N"/>
    <property type="match status" value="1"/>
</dbReference>
<keyword evidence="27" id="KW-1185">Reference proteome</keyword>
<evidence type="ECO:0000256" key="16">
    <source>
        <dbReference type="ARBA" id="ARBA00022989"/>
    </source>
</evidence>
<dbReference type="FunFam" id="3.40.50.1000:FF:000144">
    <property type="entry name" value="copper-transporting ATPase 1 isoform X2"/>
    <property type="match status" value="1"/>
</dbReference>
<keyword evidence="11 25" id="KW-0547">Nucleotide-binding</keyword>
<keyword evidence="9 25" id="KW-0479">Metal-binding</keyword>
<keyword evidence="10" id="KW-0677">Repeat</keyword>
<feature type="transmembrane region" description="Helical" evidence="25">
    <location>
        <begin position="165"/>
        <end position="185"/>
    </location>
</feature>
<comment type="subcellular location">
    <subcellularLocation>
        <location evidence="1">Cell membrane</location>
        <topology evidence="1">Multi-pass membrane protein</topology>
    </subcellularLocation>
</comment>
<sequence length="819" mass="86786">MKQNFNVTGMHCAACAQTIEKATQRLTGVDQAGVNLANEQLTVDFDDQAISAQEIADQISQETGYGIQLPSQEMNFAITGMHCASCAQTIEKAVGDLAGVDQVSVNLATERMQVRGASNLDSQTIADQVAQAGYQAEAIGQANRQARQDQAQNQHQHIQGLWHRFLWSALLSLPLLYIAMGPMIGLPVPRIIHPDLYPARFALVQLVLTTGVMVIGRDFFKSGFKSLFKGHPNMDSLVALGTSAAYGYSLYALYEIIGQGQGHYAHQLYFESAAVILTLITLGKYFEGRSKGQTSAAIKELMDLQPKSAQVVRDGETVTLPVDQLAVGDKILVRPGESIPVDGVIIEGQSAVDEAMITGESMPVDKTVGDQVVGAAINKTGSFVFEATQVGADTSLAQIIQLVEDAQASKAPIARLADKISGVFVPVVIAIAILSGLAWYFIGGESVNFALTITISVLVIACPCALGLATPTAIMVGTGQGAKAGILIKGGQALETTHQVETVVLDKTGTITKGQPQVTDMLVFNDQFSQDQVLALVASAEKQSEHPLGQAIVNQAQARDLDLGKATAFEALSGMGIQAQIGDYQVAIGNQKLVDRLSQLGNDHRQAAKKLADQAKTPMYVLIDQDLVGLIAVADPVKETSKAAIKALHQAGLEVVMLTGDNQETAQAIADQVGVDRVVADVLPGDKADQVAQLKDQGKKVAMVGDGINDAPALATADVGIAIGSGTDVAIESADVVLMHDDLMDVYQAIRLSEATIKNIKQNLFWAFIYNILGIPVAMGIFHLFGGPLLNPMLAGAAMSLSSVSVVLNALRLRNFSSK</sequence>
<dbReference type="InterPro" id="IPR023299">
    <property type="entry name" value="ATPase_P-typ_cyto_dom_N"/>
</dbReference>
<evidence type="ECO:0000313" key="26">
    <source>
        <dbReference type="EMBL" id="AMB99804.1"/>
    </source>
</evidence>
<evidence type="ECO:0000256" key="13">
    <source>
        <dbReference type="ARBA" id="ARBA00022840"/>
    </source>
</evidence>
<feature type="transmembrane region" description="Helical" evidence="25">
    <location>
        <begin position="420"/>
        <end position="442"/>
    </location>
</feature>
<evidence type="ECO:0000256" key="10">
    <source>
        <dbReference type="ARBA" id="ARBA00022737"/>
    </source>
</evidence>
<dbReference type="OrthoDB" id="9813266at2"/>
<dbReference type="Gene3D" id="3.40.50.1000">
    <property type="entry name" value="HAD superfamily/HAD-like"/>
    <property type="match status" value="1"/>
</dbReference>
<dbReference type="FunFam" id="3.30.70.100:FF:000001">
    <property type="entry name" value="ATPase copper transporting beta"/>
    <property type="match status" value="1"/>
</dbReference>
<dbReference type="SUPFAM" id="SSF55008">
    <property type="entry name" value="HMA, heavy metal-associated domain"/>
    <property type="match status" value="2"/>
</dbReference>
<dbReference type="PROSITE" id="PS00154">
    <property type="entry name" value="ATPASE_E1_E2"/>
    <property type="match status" value="1"/>
</dbReference>
<dbReference type="SUPFAM" id="SSF81653">
    <property type="entry name" value="Calcium ATPase, transduction domain A"/>
    <property type="match status" value="1"/>
</dbReference>
<evidence type="ECO:0000256" key="7">
    <source>
        <dbReference type="ARBA" id="ARBA00022553"/>
    </source>
</evidence>
<keyword evidence="7" id="KW-0597">Phosphoprotein</keyword>
<dbReference type="FunFam" id="3.30.70.100:FF:000005">
    <property type="entry name" value="Copper-exporting P-type ATPase A"/>
    <property type="match status" value="1"/>
</dbReference>
<keyword evidence="14" id="KW-0460">Magnesium</keyword>
<dbReference type="SFLD" id="SFLDG00002">
    <property type="entry name" value="C1.7:_P-type_atpase_like"/>
    <property type="match status" value="1"/>
</dbReference>
<keyword evidence="6 25" id="KW-1003">Cell membrane</keyword>
<dbReference type="InterPro" id="IPR023298">
    <property type="entry name" value="ATPase_P-typ_TM_dom_sf"/>
</dbReference>
<evidence type="ECO:0000256" key="3">
    <source>
        <dbReference type="ARBA" id="ARBA00012517"/>
    </source>
</evidence>
<feature type="transmembrane region" description="Helical" evidence="25">
    <location>
        <begin position="237"/>
        <end position="254"/>
    </location>
</feature>
<keyword evidence="13 25" id="KW-0067">ATP-binding</keyword>
<name>A0A109RH38_9LACT</name>
<dbReference type="STRING" id="128944.AWM75_07430"/>
<keyword evidence="12" id="KW-0187">Copper transport</keyword>
<feature type="transmembrane region" description="Helical" evidence="25">
    <location>
        <begin position="197"/>
        <end position="216"/>
    </location>
</feature>
<evidence type="ECO:0000256" key="4">
    <source>
        <dbReference type="ARBA" id="ARBA00015102"/>
    </source>
</evidence>
<evidence type="ECO:0000256" key="19">
    <source>
        <dbReference type="ARBA" id="ARBA00023136"/>
    </source>
</evidence>
<feature type="transmembrane region" description="Helical" evidence="25">
    <location>
        <begin position="448"/>
        <end position="469"/>
    </location>
</feature>
<dbReference type="InterPro" id="IPR027256">
    <property type="entry name" value="P-typ_ATPase_IB"/>
</dbReference>
<dbReference type="CDD" id="cd02094">
    <property type="entry name" value="P-type_ATPase_Cu-like"/>
    <property type="match status" value="1"/>
</dbReference>
<dbReference type="EC" id="7.2.2.8" evidence="3"/>
<proteinExistence type="inferred from homology"/>
<evidence type="ECO:0000256" key="11">
    <source>
        <dbReference type="ARBA" id="ARBA00022741"/>
    </source>
</evidence>
<keyword evidence="19 25" id="KW-0472">Membrane</keyword>
<dbReference type="Pfam" id="PF00403">
    <property type="entry name" value="HMA"/>
    <property type="match status" value="2"/>
</dbReference>
<dbReference type="InterPro" id="IPR006121">
    <property type="entry name" value="HMA_dom"/>
</dbReference>
<evidence type="ECO:0000256" key="1">
    <source>
        <dbReference type="ARBA" id="ARBA00004651"/>
    </source>
</evidence>
<dbReference type="NCBIfam" id="TIGR01494">
    <property type="entry name" value="ATPase_P-type"/>
    <property type="match status" value="1"/>
</dbReference>
<comment type="catalytic activity">
    <reaction evidence="23">
        <text>Cu(+)(in) + ATP + H2O = Cu(+)(out) + ADP + phosphate + H(+)</text>
        <dbReference type="Rhea" id="RHEA:25792"/>
        <dbReference type="ChEBI" id="CHEBI:15377"/>
        <dbReference type="ChEBI" id="CHEBI:15378"/>
        <dbReference type="ChEBI" id="CHEBI:30616"/>
        <dbReference type="ChEBI" id="CHEBI:43474"/>
        <dbReference type="ChEBI" id="CHEBI:49552"/>
        <dbReference type="ChEBI" id="CHEBI:456216"/>
        <dbReference type="EC" id="7.2.2.8"/>
    </reaction>
</comment>
<evidence type="ECO:0000256" key="2">
    <source>
        <dbReference type="ARBA" id="ARBA00006024"/>
    </source>
</evidence>